<keyword evidence="1" id="KW-0472">Membrane</keyword>
<comment type="caution">
    <text evidence="2">The sequence shown here is derived from an EMBL/GenBank/DDBJ whole genome shotgun (WGS) entry which is preliminary data.</text>
</comment>
<protein>
    <submittedName>
        <fullName evidence="2">Uncharacterized protein</fullName>
    </submittedName>
</protein>
<dbReference type="Proteomes" id="UP001196413">
    <property type="component" value="Unassembled WGS sequence"/>
</dbReference>
<keyword evidence="1" id="KW-0812">Transmembrane</keyword>
<keyword evidence="1" id="KW-1133">Transmembrane helix</keyword>
<reference evidence="2" key="1">
    <citation type="submission" date="2021-06" db="EMBL/GenBank/DDBJ databases">
        <title>Parelaphostrongylus tenuis whole genome reference sequence.</title>
        <authorList>
            <person name="Garwood T.J."/>
            <person name="Larsen P.A."/>
            <person name="Fountain-Jones N.M."/>
            <person name="Garbe J.R."/>
            <person name="Macchietto M.G."/>
            <person name="Kania S.A."/>
            <person name="Gerhold R.W."/>
            <person name="Richards J.E."/>
            <person name="Wolf T.M."/>
        </authorList>
    </citation>
    <scope>NUCLEOTIDE SEQUENCE</scope>
    <source>
        <strain evidence="2">MNPRO001-30</strain>
        <tissue evidence="2">Meninges</tissue>
    </source>
</reference>
<feature type="transmembrane region" description="Helical" evidence="1">
    <location>
        <begin position="6"/>
        <end position="29"/>
    </location>
</feature>
<evidence type="ECO:0000313" key="2">
    <source>
        <dbReference type="EMBL" id="KAJ1360426.1"/>
    </source>
</evidence>
<dbReference type="EMBL" id="JAHQIW010003861">
    <property type="protein sequence ID" value="KAJ1360426.1"/>
    <property type="molecule type" value="Genomic_DNA"/>
</dbReference>
<evidence type="ECO:0000256" key="1">
    <source>
        <dbReference type="SAM" id="Phobius"/>
    </source>
</evidence>
<organism evidence="2 3">
    <name type="scientific">Parelaphostrongylus tenuis</name>
    <name type="common">Meningeal worm</name>
    <dbReference type="NCBI Taxonomy" id="148309"/>
    <lineage>
        <taxon>Eukaryota</taxon>
        <taxon>Metazoa</taxon>
        <taxon>Ecdysozoa</taxon>
        <taxon>Nematoda</taxon>
        <taxon>Chromadorea</taxon>
        <taxon>Rhabditida</taxon>
        <taxon>Rhabditina</taxon>
        <taxon>Rhabditomorpha</taxon>
        <taxon>Strongyloidea</taxon>
        <taxon>Metastrongylidae</taxon>
        <taxon>Parelaphostrongylus</taxon>
    </lineage>
</organism>
<sequence length="51" mass="5588">MLVLGMPGFSCVLAIWHSFCNVVVVVVVVDTVGDKCLLEKHIVTVKEVCRT</sequence>
<accession>A0AAD5N263</accession>
<keyword evidence="3" id="KW-1185">Reference proteome</keyword>
<name>A0AAD5N263_PARTN</name>
<evidence type="ECO:0000313" key="3">
    <source>
        <dbReference type="Proteomes" id="UP001196413"/>
    </source>
</evidence>
<gene>
    <name evidence="2" type="ORF">KIN20_019390</name>
</gene>
<dbReference type="AlphaFoldDB" id="A0AAD5N263"/>
<proteinExistence type="predicted"/>